<evidence type="ECO:0000313" key="10">
    <source>
        <dbReference type="Proteomes" id="UP000286997"/>
    </source>
</evidence>
<dbReference type="SUPFAM" id="SSF111369">
    <property type="entry name" value="HlyD-like secretion proteins"/>
    <property type="match status" value="1"/>
</dbReference>
<feature type="compositionally biased region" description="Basic and acidic residues" evidence="4">
    <location>
        <begin position="415"/>
        <end position="433"/>
    </location>
</feature>
<dbReference type="Proteomes" id="UP000286997">
    <property type="component" value="Unassembled WGS sequence"/>
</dbReference>
<evidence type="ECO:0000256" key="1">
    <source>
        <dbReference type="ARBA" id="ARBA00004196"/>
    </source>
</evidence>
<dbReference type="InterPro" id="IPR006143">
    <property type="entry name" value="RND_pump_MFP"/>
</dbReference>
<dbReference type="GO" id="GO:0005886">
    <property type="term" value="C:plasma membrane"/>
    <property type="evidence" value="ECO:0007669"/>
    <property type="project" value="TreeGrafter"/>
</dbReference>
<evidence type="ECO:0000259" key="5">
    <source>
        <dbReference type="Pfam" id="PF25876"/>
    </source>
</evidence>
<reference evidence="9 10" key="1">
    <citation type="submission" date="2019-01" db="EMBL/GenBank/DDBJ databases">
        <authorList>
            <person name="Chen W.-M."/>
        </authorList>
    </citation>
    <scope>NUCLEOTIDE SEQUENCE [LARGE SCALE GENOMIC DNA]</scope>
    <source>
        <strain evidence="9 10">TER-1</strain>
    </source>
</reference>
<feature type="region of interest" description="Disordered" evidence="4">
    <location>
        <begin position="1"/>
        <end position="31"/>
    </location>
</feature>
<comment type="caution">
    <text evidence="9">The sequence shown here is derived from an EMBL/GenBank/DDBJ whole genome shotgun (WGS) entry which is preliminary data.</text>
</comment>
<organism evidence="9 10">
    <name type="scientific">Methylobacterium oryzihabitans</name>
    <dbReference type="NCBI Taxonomy" id="2499852"/>
    <lineage>
        <taxon>Bacteria</taxon>
        <taxon>Pseudomonadati</taxon>
        <taxon>Pseudomonadota</taxon>
        <taxon>Alphaproteobacteria</taxon>
        <taxon>Hyphomicrobiales</taxon>
        <taxon>Methylobacteriaceae</taxon>
        <taxon>Methylobacterium</taxon>
    </lineage>
</organism>
<dbReference type="PANTHER" id="PTHR30158">
    <property type="entry name" value="ACRA/E-RELATED COMPONENT OF DRUG EFFLUX TRANSPORTER"/>
    <property type="match status" value="1"/>
</dbReference>
<evidence type="ECO:0000259" key="6">
    <source>
        <dbReference type="Pfam" id="PF25917"/>
    </source>
</evidence>
<keyword evidence="10" id="KW-1185">Reference proteome</keyword>
<dbReference type="InterPro" id="IPR058627">
    <property type="entry name" value="MdtA-like_C"/>
</dbReference>
<dbReference type="InterPro" id="IPR058624">
    <property type="entry name" value="MdtA-like_HH"/>
</dbReference>
<dbReference type="OrthoDB" id="9816569at2"/>
<comment type="subcellular location">
    <subcellularLocation>
        <location evidence="1">Cell envelope</location>
    </subcellularLocation>
</comment>
<dbReference type="InterPro" id="IPR058625">
    <property type="entry name" value="MdtA-like_BSH"/>
</dbReference>
<dbReference type="Pfam" id="PF25917">
    <property type="entry name" value="BSH_RND"/>
    <property type="match status" value="1"/>
</dbReference>
<evidence type="ECO:0000256" key="4">
    <source>
        <dbReference type="SAM" id="MobiDB-lite"/>
    </source>
</evidence>
<dbReference type="Gene3D" id="1.10.287.470">
    <property type="entry name" value="Helix hairpin bin"/>
    <property type="match status" value="1"/>
</dbReference>
<evidence type="ECO:0000256" key="2">
    <source>
        <dbReference type="ARBA" id="ARBA00009477"/>
    </source>
</evidence>
<keyword evidence="3" id="KW-0175">Coiled coil</keyword>
<feature type="domain" description="Multidrug resistance protein MdtA-like C-terminal permuted SH3" evidence="8">
    <location>
        <begin position="347"/>
        <end position="405"/>
    </location>
</feature>
<dbReference type="Gene3D" id="2.40.50.100">
    <property type="match status" value="1"/>
</dbReference>
<evidence type="ECO:0000259" key="7">
    <source>
        <dbReference type="Pfam" id="PF25944"/>
    </source>
</evidence>
<feature type="domain" description="Multidrug resistance protein MdtA-like barrel-sandwich hybrid" evidence="6">
    <location>
        <begin position="117"/>
        <end position="257"/>
    </location>
</feature>
<dbReference type="AlphaFoldDB" id="A0A3S2YRY9"/>
<dbReference type="Gene3D" id="2.40.420.20">
    <property type="match status" value="1"/>
</dbReference>
<protein>
    <submittedName>
        <fullName evidence="9">Efflux RND transporter periplasmic adaptor subunit</fullName>
    </submittedName>
</protein>
<sequence length="441" mass="47236">MAGVAGSRPGTSPRRPGLQRGSPRQGEPPVRPWVRRALVAAAVVAAGAGAWVAAGRPVPAGLAERLPGPFARLVAPKPEAPKDAGKPDFDVRVATAATETVPVAFQYTGVIVSPKDAALQPRVTGIVTERPFEPGGTVRKGQILFRIDPRPFEVALQTAEAQRQQALAQLAFAGAEVERTQPLADKGYASEQRFQQLESNKAVAASRVKEAEASIARQKLNLEFAVIRAPFDGRASISDVNIGDLVNENTSQLVSVVQVDPIEVQVALSLEDSEAVRGALAGGKASIAVLSAGGQEERQAEIYRLDNRFDPRTARRLVRAWLSNGDERYLPGQFVRTRVQVGTEERLLVPTVALSAQLDQRIVWSVADDGTVTMVPVETGEAYGDRTAIVNGLKPGTRIAVDHLQLLRQNQKVGLRRDDPAAEPRAAADRRAANEAAPTTR</sequence>
<dbReference type="GO" id="GO:0046677">
    <property type="term" value="P:response to antibiotic"/>
    <property type="evidence" value="ECO:0007669"/>
    <property type="project" value="TreeGrafter"/>
</dbReference>
<dbReference type="Gene3D" id="2.40.30.170">
    <property type="match status" value="1"/>
</dbReference>
<feature type="domain" description="Multidrug resistance protein MdtA-like alpha-helical hairpin" evidence="5">
    <location>
        <begin position="156"/>
        <end position="224"/>
    </location>
</feature>
<dbReference type="Pfam" id="PF25876">
    <property type="entry name" value="HH_MFP_RND"/>
    <property type="match status" value="1"/>
</dbReference>
<feature type="coiled-coil region" evidence="3">
    <location>
        <begin position="156"/>
        <end position="214"/>
    </location>
</feature>
<evidence type="ECO:0000259" key="8">
    <source>
        <dbReference type="Pfam" id="PF25967"/>
    </source>
</evidence>
<dbReference type="NCBIfam" id="TIGR01730">
    <property type="entry name" value="RND_mfp"/>
    <property type="match status" value="1"/>
</dbReference>
<dbReference type="InterPro" id="IPR058626">
    <property type="entry name" value="MdtA-like_b-barrel"/>
</dbReference>
<evidence type="ECO:0000256" key="3">
    <source>
        <dbReference type="SAM" id="Coils"/>
    </source>
</evidence>
<proteinExistence type="inferred from homology"/>
<dbReference type="EMBL" id="SACP01000011">
    <property type="protein sequence ID" value="RVU17717.1"/>
    <property type="molecule type" value="Genomic_DNA"/>
</dbReference>
<feature type="region of interest" description="Disordered" evidence="4">
    <location>
        <begin position="412"/>
        <end position="441"/>
    </location>
</feature>
<dbReference type="GO" id="GO:0022857">
    <property type="term" value="F:transmembrane transporter activity"/>
    <property type="evidence" value="ECO:0007669"/>
    <property type="project" value="InterPro"/>
</dbReference>
<comment type="similarity">
    <text evidence="2">Belongs to the membrane fusion protein (MFP) (TC 8.A.1) family.</text>
</comment>
<name>A0A3S2YRY9_9HYPH</name>
<dbReference type="Pfam" id="PF25944">
    <property type="entry name" value="Beta-barrel_RND"/>
    <property type="match status" value="1"/>
</dbReference>
<accession>A0A3S2YRY9</accession>
<evidence type="ECO:0000313" key="9">
    <source>
        <dbReference type="EMBL" id="RVU17717.1"/>
    </source>
</evidence>
<dbReference type="Pfam" id="PF25967">
    <property type="entry name" value="RND-MFP_C"/>
    <property type="match status" value="1"/>
</dbReference>
<dbReference type="PANTHER" id="PTHR30158:SF24">
    <property type="entry name" value="HLYD FAMILY SECRETION PROTEIN"/>
    <property type="match status" value="1"/>
</dbReference>
<feature type="domain" description="Multidrug resistance protein MdtA-like beta-barrel" evidence="7">
    <location>
        <begin position="261"/>
        <end position="343"/>
    </location>
</feature>
<gene>
    <name evidence="9" type="ORF">EOE48_12605</name>
</gene>